<evidence type="ECO:0000256" key="7">
    <source>
        <dbReference type="PIRSR" id="PIRSR608597-3"/>
    </source>
</evidence>
<keyword evidence="3" id="KW-0929">Antimicrobial</keyword>
<dbReference type="EMBL" id="HBUF01345027">
    <property type="protein sequence ID" value="CAG6708409.1"/>
    <property type="molecule type" value="Transcribed_RNA"/>
</dbReference>
<reference evidence="8" key="1">
    <citation type="submission" date="2021-05" db="EMBL/GenBank/DDBJ databases">
        <authorList>
            <person name="Alioto T."/>
            <person name="Alioto T."/>
            <person name="Gomez Garrido J."/>
        </authorList>
    </citation>
    <scope>NUCLEOTIDE SEQUENCE</scope>
</reference>
<keyword evidence="5" id="KW-0378">Hydrolase</keyword>
<dbReference type="GO" id="GO:0003796">
    <property type="term" value="F:lysozyme activity"/>
    <property type="evidence" value="ECO:0007669"/>
    <property type="project" value="UniProtKB-EC"/>
</dbReference>
<feature type="disulfide bond" evidence="7">
    <location>
        <begin position="99"/>
        <end position="105"/>
    </location>
</feature>
<evidence type="ECO:0000256" key="6">
    <source>
        <dbReference type="ARBA" id="ARBA00023295"/>
    </source>
</evidence>
<accession>A0A8D8XV70</accession>
<feature type="disulfide bond" evidence="7">
    <location>
        <begin position="44"/>
        <end position="129"/>
    </location>
</feature>
<evidence type="ECO:0000256" key="5">
    <source>
        <dbReference type="ARBA" id="ARBA00022801"/>
    </source>
</evidence>
<dbReference type="InterPro" id="IPR008597">
    <property type="entry name" value="Invert_lysozyme"/>
</dbReference>
<organism evidence="8">
    <name type="scientific">Cacopsylla melanoneura</name>
    <dbReference type="NCBI Taxonomy" id="428564"/>
    <lineage>
        <taxon>Eukaryota</taxon>
        <taxon>Metazoa</taxon>
        <taxon>Ecdysozoa</taxon>
        <taxon>Arthropoda</taxon>
        <taxon>Hexapoda</taxon>
        <taxon>Insecta</taxon>
        <taxon>Pterygota</taxon>
        <taxon>Neoptera</taxon>
        <taxon>Paraneoptera</taxon>
        <taxon>Hemiptera</taxon>
        <taxon>Sternorrhyncha</taxon>
        <taxon>Psylloidea</taxon>
        <taxon>Psyllidae</taxon>
        <taxon>Psyllinae</taxon>
        <taxon>Cacopsylla</taxon>
    </lineage>
</organism>
<protein>
    <recommendedName>
        <fullName evidence="2">lysozyme</fullName>
        <ecNumber evidence="2">3.2.1.17</ecNumber>
    </recommendedName>
</protein>
<dbReference type="GO" id="GO:0042742">
    <property type="term" value="P:defense response to bacterium"/>
    <property type="evidence" value="ECO:0007669"/>
    <property type="project" value="UniProtKB-KW"/>
</dbReference>
<sequence length="169" mass="19613">MEYRTPHVLFRFAIVFYFGVFLNDYSHAQLIDPRQSVPGWTENCISCICEASSGCNETVGCIEGNYCGMFLIGEEYWRDADSPVLDGDDPSRPKAFERCALDPFCTSKAVNRYIQKFAQDCNRDRFVNCDDHVRLHYLGRTQCSIRIQHLPYYQTFQNCMRQLTTESRG</sequence>
<feature type="disulfide bond" evidence="7">
    <location>
        <begin position="61"/>
        <end position="67"/>
    </location>
</feature>
<keyword evidence="7" id="KW-1015">Disulfide bond</keyword>
<dbReference type="PROSITE" id="PS51909">
    <property type="entry name" value="LYSOZYME_I"/>
    <property type="match status" value="1"/>
</dbReference>
<keyword evidence="4" id="KW-0081">Bacteriolytic enzyme</keyword>
<evidence type="ECO:0000256" key="3">
    <source>
        <dbReference type="ARBA" id="ARBA00022529"/>
    </source>
</evidence>
<dbReference type="Pfam" id="PF05497">
    <property type="entry name" value="Destabilase"/>
    <property type="match status" value="1"/>
</dbReference>
<evidence type="ECO:0000313" key="8">
    <source>
        <dbReference type="EMBL" id="CAG6708409.1"/>
    </source>
</evidence>
<comment type="catalytic activity">
    <reaction evidence="1">
        <text>Hydrolysis of (1-&gt;4)-beta-linkages between N-acetylmuramic acid and N-acetyl-D-glucosamine residues in a peptidoglycan and between N-acetyl-D-glucosamine residues in chitodextrins.</text>
        <dbReference type="EC" id="3.2.1.17"/>
    </reaction>
</comment>
<keyword evidence="6" id="KW-0326">Glycosidase</keyword>
<evidence type="ECO:0000256" key="2">
    <source>
        <dbReference type="ARBA" id="ARBA00012732"/>
    </source>
</evidence>
<evidence type="ECO:0000256" key="4">
    <source>
        <dbReference type="ARBA" id="ARBA00022638"/>
    </source>
</evidence>
<name>A0A8D8XV70_9HEMI</name>
<dbReference type="Gene3D" id="1.10.530.10">
    <property type="match status" value="1"/>
</dbReference>
<proteinExistence type="predicted"/>
<dbReference type="CDD" id="cd16890">
    <property type="entry name" value="lyz_i"/>
    <property type="match status" value="1"/>
</dbReference>
<dbReference type="EC" id="3.2.1.17" evidence="2"/>
<dbReference type="PANTHER" id="PTHR11195:SF22">
    <property type="entry name" value="LYSOZYME"/>
    <property type="match status" value="1"/>
</dbReference>
<dbReference type="GO" id="GO:0031640">
    <property type="term" value="P:killing of cells of another organism"/>
    <property type="evidence" value="ECO:0007669"/>
    <property type="project" value="UniProtKB-KW"/>
</dbReference>
<dbReference type="AlphaFoldDB" id="A0A8D8XV70"/>
<evidence type="ECO:0000256" key="1">
    <source>
        <dbReference type="ARBA" id="ARBA00000632"/>
    </source>
</evidence>
<feature type="disulfide bond" evidence="7">
    <location>
        <begin position="49"/>
        <end position="55"/>
    </location>
</feature>
<dbReference type="PANTHER" id="PTHR11195">
    <property type="entry name" value="DESTABILASE-RELATED"/>
    <property type="match status" value="1"/>
</dbReference>